<accession>A0A0F9HVV5</accession>
<evidence type="ECO:0000313" key="1">
    <source>
        <dbReference type="EMBL" id="KKM19322.1"/>
    </source>
</evidence>
<name>A0A0F9HVV5_9ZZZZ</name>
<gene>
    <name evidence="1" type="ORF">LCGC14_1656790</name>
</gene>
<dbReference type="EMBL" id="LAZR01014015">
    <property type="protein sequence ID" value="KKM19322.1"/>
    <property type="molecule type" value="Genomic_DNA"/>
</dbReference>
<feature type="non-terminal residue" evidence="1">
    <location>
        <position position="1"/>
    </location>
</feature>
<evidence type="ECO:0008006" key="2">
    <source>
        <dbReference type="Google" id="ProtNLM"/>
    </source>
</evidence>
<dbReference type="InterPro" id="IPR014729">
    <property type="entry name" value="Rossmann-like_a/b/a_fold"/>
</dbReference>
<comment type="caution">
    <text evidence="1">The sequence shown here is derived from an EMBL/GenBank/DDBJ whole genome shotgun (WGS) entry which is preliminary data.</text>
</comment>
<proteinExistence type="predicted"/>
<protein>
    <recommendedName>
        <fullName evidence="2">UspA domain-containing protein</fullName>
    </recommendedName>
</protein>
<sequence length="137" mass="15965">NMGRNNSIKSIVYASDFEEDDVLAIQRLVKIAEPLNAEIKIVHVATDNAHDQESHLVHFIEKVKQKVGYQNIQYKIVSYPNVYDGLRNYINFNNVDILVLLEREQHGFFNTVFHRDLNKKMESHVQIPVLSINQVYL</sequence>
<reference evidence="1" key="1">
    <citation type="journal article" date="2015" name="Nature">
        <title>Complex archaea that bridge the gap between prokaryotes and eukaryotes.</title>
        <authorList>
            <person name="Spang A."/>
            <person name="Saw J.H."/>
            <person name="Jorgensen S.L."/>
            <person name="Zaremba-Niedzwiedzka K."/>
            <person name="Martijn J."/>
            <person name="Lind A.E."/>
            <person name="van Eijk R."/>
            <person name="Schleper C."/>
            <person name="Guy L."/>
            <person name="Ettema T.J."/>
        </authorList>
    </citation>
    <scope>NUCLEOTIDE SEQUENCE</scope>
</reference>
<dbReference type="SUPFAM" id="SSF52402">
    <property type="entry name" value="Adenine nucleotide alpha hydrolases-like"/>
    <property type="match status" value="1"/>
</dbReference>
<organism evidence="1">
    <name type="scientific">marine sediment metagenome</name>
    <dbReference type="NCBI Taxonomy" id="412755"/>
    <lineage>
        <taxon>unclassified sequences</taxon>
        <taxon>metagenomes</taxon>
        <taxon>ecological metagenomes</taxon>
    </lineage>
</organism>
<dbReference type="AlphaFoldDB" id="A0A0F9HVV5"/>
<dbReference type="Gene3D" id="3.40.50.620">
    <property type="entry name" value="HUPs"/>
    <property type="match status" value="1"/>
</dbReference>